<gene>
    <name evidence="2" type="ORF">QYE76_009251</name>
</gene>
<dbReference type="EMBL" id="JAUUTY010000001">
    <property type="protein sequence ID" value="KAK1692554.1"/>
    <property type="molecule type" value="Genomic_DNA"/>
</dbReference>
<dbReference type="Proteomes" id="UP001231189">
    <property type="component" value="Unassembled WGS sequence"/>
</dbReference>
<reference evidence="2" key="1">
    <citation type="submission" date="2023-07" db="EMBL/GenBank/DDBJ databases">
        <title>A chromosome-level genome assembly of Lolium multiflorum.</title>
        <authorList>
            <person name="Chen Y."/>
            <person name="Copetti D."/>
            <person name="Kolliker R."/>
            <person name="Studer B."/>
        </authorList>
    </citation>
    <scope>NUCLEOTIDE SEQUENCE</scope>
    <source>
        <strain evidence="2">02402/16</strain>
        <tissue evidence="2">Leaf</tissue>
    </source>
</reference>
<feature type="region of interest" description="Disordered" evidence="1">
    <location>
        <begin position="1"/>
        <end position="76"/>
    </location>
</feature>
<name>A0AAD8X3E8_LOLMU</name>
<organism evidence="2 3">
    <name type="scientific">Lolium multiflorum</name>
    <name type="common">Italian ryegrass</name>
    <name type="synonym">Lolium perenne subsp. multiflorum</name>
    <dbReference type="NCBI Taxonomy" id="4521"/>
    <lineage>
        <taxon>Eukaryota</taxon>
        <taxon>Viridiplantae</taxon>
        <taxon>Streptophyta</taxon>
        <taxon>Embryophyta</taxon>
        <taxon>Tracheophyta</taxon>
        <taxon>Spermatophyta</taxon>
        <taxon>Magnoliopsida</taxon>
        <taxon>Liliopsida</taxon>
        <taxon>Poales</taxon>
        <taxon>Poaceae</taxon>
        <taxon>BOP clade</taxon>
        <taxon>Pooideae</taxon>
        <taxon>Poodae</taxon>
        <taxon>Poeae</taxon>
        <taxon>Poeae Chloroplast Group 2 (Poeae type)</taxon>
        <taxon>Loliodinae</taxon>
        <taxon>Loliinae</taxon>
        <taxon>Lolium</taxon>
    </lineage>
</organism>
<feature type="compositionally biased region" description="Basic and acidic residues" evidence="1">
    <location>
        <begin position="1"/>
        <end position="21"/>
    </location>
</feature>
<accession>A0AAD8X3E8</accession>
<comment type="caution">
    <text evidence="2">The sequence shown here is derived from an EMBL/GenBank/DDBJ whole genome shotgun (WGS) entry which is preliminary data.</text>
</comment>
<keyword evidence="3" id="KW-1185">Reference proteome</keyword>
<feature type="compositionally biased region" description="Basic and acidic residues" evidence="1">
    <location>
        <begin position="347"/>
        <end position="372"/>
    </location>
</feature>
<dbReference type="PANTHER" id="PTHR47481">
    <property type="match status" value="1"/>
</dbReference>
<feature type="region of interest" description="Disordered" evidence="1">
    <location>
        <begin position="314"/>
        <end position="372"/>
    </location>
</feature>
<feature type="compositionally biased region" description="Basic residues" evidence="1">
    <location>
        <begin position="67"/>
        <end position="76"/>
    </location>
</feature>
<dbReference type="AlphaFoldDB" id="A0AAD8X3E8"/>
<sequence>MARPPERSRQMARDTHGDAYRVRRCRFGSRTAADAPRDQGRAQQRHHNINVSSSSSPSNSTAPPRQHALRKPRRQGRQHPLLQLFPHGGDTVVAVVGALARHSGTHQLAPRQAIEKWVLKGPMLTSHVALESKGEPAANSNEASLLSQVLPAIRGAQLVGLLDGTDAAPPTQIEIVPADKTADTAAKMGPNPAYAAWLSRDQLVLAYPLQSLSREVLPHVHRIDNAAGVWHDIEEMFAAQSEAKINNLLGFSDELIAAGHPLTDRQLVSYILAVLGADYNALVAALGVATTPISLSLLFSHLHAYDQRQLMLNGSPQPDFETPANAASRQWRPRSGNYSAGNSNNRSRGDRGDRGDRVDRHDDRRDYRRDDR</sequence>
<evidence type="ECO:0000256" key="1">
    <source>
        <dbReference type="SAM" id="MobiDB-lite"/>
    </source>
</evidence>
<proteinExistence type="predicted"/>
<evidence type="ECO:0000313" key="2">
    <source>
        <dbReference type="EMBL" id="KAK1692554.1"/>
    </source>
</evidence>
<dbReference type="PANTHER" id="PTHR47481:SF31">
    <property type="entry name" value="OS01G0873500 PROTEIN"/>
    <property type="match status" value="1"/>
</dbReference>
<protein>
    <submittedName>
        <fullName evidence="2">Uncharacterized protein</fullName>
    </submittedName>
</protein>
<feature type="compositionally biased region" description="Low complexity" evidence="1">
    <location>
        <begin position="334"/>
        <end position="346"/>
    </location>
</feature>
<evidence type="ECO:0000313" key="3">
    <source>
        <dbReference type="Proteomes" id="UP001231189"/>
    </source>
</evidence>